<feature type="domain" description="Homing endonuclease LAGLIDADG" evidence="1">
    <location>
        <begin position="23"/>
        <end position="133"/>
    </location>
</feature>
<sequence>MNTKRTEFNLSLLPKRNLTPYWLLGFVEGDGSFCLPNLIPSLVIKQHSKNKHVLLQISKFLSDLTINSNLNTVEALNKPTPGIYNSSGKSKSSNVLSLQISNTLQIFYHIMPFFKALEFKSRKKLDFKYWEAAVNLKALGYTTLPLGRKYFIAISEYINNKRYSTSLTKNKAPDMENIENLLKTPPIFDLTSGLSFKDITNLARSNKGGTKGFGVNVYEKGILLEGSPFSSYTKAALALGNVNISSVISKNIDTGKLYKQRFKFESVSIKK</sequence>
<dbReference type="GO" id="GO:0005739">
    <property type="term" value="C:mitochondrion"/>
    <property type="evidence" value="ECO:0007669"/>
    <property type="project" value="UniProtKB-ARBA"/>
</dbReference>
<dbReference type="InterPro" id="IPR027434">
    <property type="entry name" value="Homing_endonucl"/>
</dbReference>
<dbReference type="Pfam" id="PF00961">
    <property type="entry name" value="LAGLIDADG_1"/>
    <property type="match status" value="1"/>
</dbReference>
<dbReference type="Gene3D" id="3.10.28.10">
    <property type="entry name" value="Homing endonucleases"/>
    <property type="match status" value="1"/>
</dbReference>
<dbReference type="GO" id="GO:0004519">
    <property type="term" value="F:endonuclease activity"/>
    <property type="evidence" value="ECO:0007669"/>
    <property type="project" value="InterPro"/>
</dbReference>
<evidence type="ECO:0000259" key="1">
    <source>
        <dbReference type="Pfam" id="PF00961"/>
    </source>
</evidence>
<dbReference type="SUPFAM" id="SSF55608">
    <property type="entry name" value="Homing endonucleases"/>
    <property type="match status" value="1"/>
</dbReference>
<protein>
    <recommendedName>
        <fullName evidence="1">Homing endonuclease LAGLIDADG domain-containing protein</fullName>
    </recommendedName>
</protein>
<dbReference type="PANTHER" id="PTHR36181:SF2">
    <property type="entry name" value="INTRON-ENCODED ENDONUCLEASE AI3-RELATED"/>
    <property type="match status" value="1"/>
</dbReference>
<dbReference type="InterPro" id="IPR004860">
    <property type="entry name" value="LAGLIDADG_dom"/>
</dbReference>
<reference evidence="2" key="1">
    <citation type="submission" date="2019-02" db="EMBL/GenBank/DDBJ databases">
        <authorList>
            <person name="Fang M.L."/>
            <person name="Zhang Y."/>
        </authorList>
    </citation>
    <scope>NUCLEOTIDE SEQUENCE</scope>
    <source>
        <strain evidence="2">YMF1.01838</strain>
    </source>
</reference>
<evidence type="ECO:0000313" key="2">
    <source>
        <dbReference type="EMBL" id="QBM09631.1"/>
    </source>
</evidence>
<dbReference type="PANTHER" id="PTHR36181">
    <property type="entry name" value="INTRON-ENCODED ENDONUCLEASE AI3-RELATED"/>
    <property type="match status" value="1"/>
</dbReference>
<dbReference type="AlphaFoldDB" id="A0A482DQR5"/>
<geneLocation type="mitochondrion" evidence="2"/>
<proteinExistence type="predicted"/>
<dbReference type="EMBL" id="MK550697">
    <property type="protein sequence ID" value="QBM09631.1"/>
    <property type="molecule type" value="Genomic_DNA"/>
</dbReference>
<keyword evidence="2" id="KW-0496">Mitochondrion</keyword>
<accession>A0A482DQR5</accession>
<gene>
    <name evidence="2" type="primary">orf271</name>
</gene>
<dbReference type="InterPro" id="IPR051289">
    <property type="entry name" value="LAGLIDADG_Endonuclease"/>
</dbReference>
<name>A0A482DQR5_9PEZI</name>
<organism evidence="2">
    <name type="scientific">Dactylella sp</name>
    <dbReference type="NCBI Taxonomy" id="1814903"/>
    <lineage>
        <taxon>Eukaryota</taxon>
        <taxon>Fungi</taxon>
        <taxon>Dikarya</taxon>
        <taxon>Ascomycota</taxon>
        <taxon>Pezizomycotina</taxon>
        <taxon>Orbiliomycetes</taxon>
        <taxon>Orbiliales</taxon>
        <taxon>Orbiliaceae</taxon>
        <taxon>Dactylella</taxon>
    </lineage>
</organism>